<name>A0AAU8UIV3_9LACT</name>
<dbReference type="PANTHER" id="PTHR47816:SF4">
    <property type="entry name" value="RIBOSOMAL RNA SMALL SUBUNIT METHYLTRANSFERASE C"/>
    <property type="match status" value="1"/>
</dbReference>
<dbReference type="InterPro" id="IPR046977">
    <property type="entry name" value="RsmC/RlmG"/>
</dbReference>
<accession>A0AAU8UIV3</accession>
<feature type="domain" description="Methyltransferase small" evidence="3">
    <location>
        <begin position="42"/>
        <end position="211"/>
    </location>
</feature>
<evidence type="ECO:0000313" key="5">
    <source>
        <dbReference type="Proteomes" id="UP000066986"/>
    </source>
</evidence>
<dbReference type="Proteomes" id="UP000066986">
    <property type="component" value="Chromosome"/>
</dbReference>
<evidence type="ECO:0000313" key="4">
    <source>
        <dbReference type="EMBL" id="AMC00281.1"/>
    </source>
</evidence>
<dbReference type="SUPFAM" id="SSF53335">
    <property type="entry name" value="S-adenosyl-L-methionine-dependent methyltransferases"/>
    <property type="match status" value="1"/>
</dbReference>
<reference evidence="4 5" key="1">
    <citation type="journal article" date="2016" name="Genome Announc.">
        <title>Complete Genome Sequences of Aerococcus christensenii CCUG 28831T, Aerococcus sanguinicola CCUG 43001T, Aerococcus urinae CCUG 36881T, Aerococcus urinaeequi CCUG 28094T, Aerococcus urinaehominis CCUG 42038 BT, and Aerococcus viridans CCUG 4311T.</title>
        <authorList>
            <person name="Carkaci D."/>
            <person name="Dargis R."/>
            <person name="Nielsen X.C."/>
            <person name="Skovgaard O."/>
            <person name="Fuursted K."/>
            <person name="Christensen J.J."/>
        </authorList>
    </citation>
    <scope>NUCLEOTIDE SEQUENCE [LARGE SCALE GENOMIC DNA]</scope>
    <source>
        <strain evidence="4 5">CCUG4311</strain>
    </source>
</reference>
<evidence type="ECO:0000256" key="2">
    <source>
        <dbReference type="ARBA" id="ARBA00022679"/>
    </source>
</evidence>
<dbReference type="Gene3D" id="3.40.50.150">
    <property type="entry name" value="Vaccinia Virus protein VP39"/>
    <property type="match status" value="1"/>
</dbReference>
<dbReference type="EMBL" id="CP014164">
    <property type="protein sequence ID" value="AMC00281.1"/>
    <property type="molecule type" value="Genomic_DNA"/>
</dbReference>
<dbReference type="InterPro" id="IPR029063">
    <property type="entry name" value="SAM-dependent_MTases_sf"/>
</dbReference>
<dbReference type="GO" id="GO:0032259">
    <property type="term" value="P:methylation"/>
    <property type="evidence" value="ECO:0007669"/>
    <property type="project" value="UniProtKB-KW"/>
</dbReference>
<proteinExistence type="predicted"/>
<protein>
    <submittedName>
        <fullName evidence="4">16S rRNA methyltransferase</fullName>
    </submittedName>
</protein>
<evidence type="ECO:0000256" key="1">
    <source>
        <dbReference type="ARBA" id="ARBA00022603"/>
    </source>
</evidence>
<reference evidence="5" key="2">
    <citation type="submission" date="2016-01" db="EMBL/GenBank/DDBJ databases">
        <title>Six Aerococcus type strain genome sequencing and assembly using PacBio and Illumina Hiseq.</title>
        <authorList>
            <person name="Carkaci D."/>
            <person name="Dargis R."/>
            <person name="Nielsen X.C."/>
            <person name="Skovgaard O."/>
            <person name="Fuursted K."/>
            <person name="Christensen J.J."/>
        </authorList>
    </citation>
    <scope>NUCLEOTIDE SEQUENCE [LARGE SCALE GENOMIC DNA]</scope>
    <source>
        <strain evidence="5">CCUG4311</strain>
    </source>
</reference>
<organism evidence="4 5">
    <name type="scientific">Aerococcus viridans</name>
    <dbReference type="NCBI Taxonomy" id="1377"/>
    <lineage>
        <taxon>Bacteria</taxon>
        <taxon>Bacillati</taxon>
        <taxon>Bacillota</taxon>
        <taxon>Bacilli</taxon>
        <taxon>Lactobacillales</taxon>
        <taxon>Aerococcaceae</taxon>
        <taxon>Aerococcus</taxon>
    </lineage>
</organism>
<dbReference type="KEGG" id="avs:AWM76_01165"/>
<dbReference type="AlphaFoldDB" id="A0AAU8UIV3"/>
<evidence type="ECO:0000259" key="3">
    <source>
        <dbReference type="Pfam" id="PF05175"/>
    </source>
</evidence>
<dbReference type="Pfam" id="PF05175">
    <property type="entry name" value="MTS"/>
    <property type="match status" value="1"/>
</dbReference>
<keyword evidence="2" id="KW-0808">Transferase</keyword>
<dbReference type="InterPro" id="IPR007848">
    <property type="entry name" value="Small_mtfrase_dom"/>
</dbReference>
<keyword evidence="1 4" id="KW-0489">Methyltransferase</keyword>
<dbReference type="GO" id="GO:0008757">
    <property type="term" value="F:S-adenosylmethionine-dependent methyltransferase activity"/>
    <property type="evidence" value="ECO:0007669"/>
    <property type="project" value="InterPro"/>
</dbReference>
<gene>
    <name evidence="4" type="ORF">AWM76_01165</name>
</gene>
<dbReference type="CDD" id="cd02440">
    <property type="entry name" value="AdoMet_MTases"/>
    <property type="match status" value="1"/>
</dbReference>
<dbReference type="PANTHER" id="PTHR47816">
    <property type="entry name" value="RIBOSOMAL RNA SMALL SUBUNIT METHYLTRANSFERASE C"/>
    <property type="match status" value="1"/>
</dbReference>
<sequence>MKIVMIIERRVFMKESHQYFENNEDLGHDFKQYETVIFDRSFTFKTDSGVFSRDNLDFGTRVMLEALDLDQLVPGDLLDLGAGYGPVGVIMGTMLPDRAIYGVDISERAIGLAKDNAAANHVDNVTFQVSNAYEAIAKRDFGVILTNPPVRAGKEMVHHFMSEAIHYLKPGGEIYVVLQKKQGAPSAMKKLEEVFGNVEEIERRKGYWILKSVKESE</sequence>